<dbReference type="EMBL" id="JAMDMX010000046">
    <property type="protein sequence ID" value="MCY9694364.1"/>
    <property type="molecule type" value="Genomic_DNA"/>
</dbReference>
<gene>
    <name evidence="2" type="ORF">M5X19_15840</name>
</gene>
<reference evidence="2 3" key="1">
    <citation type="submission" date="2022-05" db="EMBL/GenBank/DDBJ databases">
        <title>Genome Sequencing of Bee-Associated Microbes.</title>
        <authorList>
            <person name="Dunlap C."/>
        </authorList>
    </citation>
    <scope>NUCLEOTIDE SEQUENCE [LARGE SCALE GENOMIC DNA]</scope>
    <source>
        <strain evidence="2 3">NRRL B-14421</strain>
    </source>
</reference>
<evidence type="ECO:0000313" key="3">
    <source>
        <dbReference type="Proteomes" id="UP001527099"/>
    </source>
</evidence>
<sequence length="133" mass="14830">MGVTSAKPAFLSDSGELRWKHKYLTTEWGEMVYEDIALPSIFDSDGNVTVPQRTERRPVLNPSWDASLVYLPRSHRPEWVAAGLLGKLLVRDNGLCQSNGYCTPNNQGIAAPSDAGYRVLQRTGPNQILILFR</sequence>
<evidence type="ECO:0000259" key="1">
    <source>
        <dbReference type="Pfam" id="PF11962"/>
    </source>
</evidence>
<dbReference type="Proteomes" id="UP001527099">
    <property type="component" value="Unassembled WGS sequence"/>
</dbReference>
<dbReference type="Pfam" id="PF11962">
    <property type="entry name" value="Peptidase_G2"/>
    <property type="match status" value="1"/>
</dbReference>
<proteinExistence type="predicted"/>
<evidence type="ECO:0000313" key="2">
    <source>
        <dbReference type="EMBL" id="MCY9694364.1"/>
    </source>
</evidence>
<dbReference type="Gene3D" id="2.40.300.10">
    <property type="entry name" value="Head decoration protein D"/>
    <property type="match status" value="1"/>
</dbReference>
<feature type="domain" description="Peptidase G2 IMC autoproteolytic cleavage" evidence="1">
    <location>
        <begin position="1"/>
        <end position="122"/>
    </location>
</feature>
<dbReference type="InterPro" id="IPR021865">
    <property type="entry name" value="Peptidase_G2"/>
</dbReference>
<name>A0ABT4GDU6_9BACL</name>
<accession>A0ABT4GDU6</accession>
<dbReference type="RefSeq" id="WP_268616109.1">
    <property type="nucleotide sequence ID" value="NZ_JAMDMX010000046.1"/>
</dbReference>
<dbReference type="Gene3D" id="4.10.80.40">
    <property type="entry name" value="succinate dehydrogenase protein domain"/>
    <property type="match status" value="1"/>
</dbReference>
<comment type="caution">
    <text evidence="2">The sequence shown here is derived from an EMBL/GenBank/DDBJ whole genome shotgun (WGS) entry which is preliminary data.</text>
</comment>
<keyword evidence="3" id="KW-1185">Reference proteome</keyword>
<protein>
    <recommendedName>
        <fullName evidence="1">Peptidase G2 IMC autoproteolytic cleavage domain-containing protein</fullName>
    </recommendedName>
</protein>
<organism evidence="2 3">
    <name type="scientific">Paenibacillus alginolyticus</name>
    <dbReference type="NCBI Taxonomy" id="59839"/>
    <lineage>
        <taxon>Bacteria</taxon>
        <taxon>Bacillati</taxon>
        <taxon>Bacillota</taxon>
        <taxon>Bacilli</taxon>
        <taxon>Bacillales</taxon>
        <taxon>Paenibacillaceae</taxon>
        <taxon>Paenibacillus</taxon>
    </lineage>
</organism>